<keyword evidence="3 7" id="KW-1133">Transmembrane helix</keyword>
<keyword evidence="2 7" id="KW-0812">Transmembrane</keyword>
<dbReference type="KEGG" id="psco:LY89DRAFT_743236"/>
<evidence type="ECO:0000256" key="2">
    <source>
        <dbReference type="ARBA" id="ARBA00022692"/>
    </source>
</evidence>
<evidence type="ECO:0000313" key="9">
    <source>
        <dbReference type="EMBL" id="KUJ07234.1"/>
    </source>
</evidence>
<feature type="transmembrane region" description="Helical" evidence="7">
    <location>
        <begin position="172"/>
        <end position="195"/>
    </location>
</feature>
<keyword evidence="4 7" id="KW-0472">Membrane</keyword>
<dbReference type="OrthoDB" id="5398388at2759"/>
<feature type="domain" description="Rhodopsin" evidence="8">
    <location>
        <begin position="35"/>
        <end position="277"/>
    </location>
</feature>
<keyword evidence="10" id="KW-1185">Reference proteome</keyword>
<reference evidence="9 10" key="1">
    <citation type="submission" date="2015-10" db="EMBL/GenBank/DDBJ databases">
        <title>Full genome of DAOMC 229536 Phialocephala scopiformis, a fungal endophyte of spruce producing the potent anti-insectan compound rugulosin.</title>
        <authorList>
            <consortium name="DOE Joint Genome Institute"/>
            <person name="Walker A.K."/>
            <person name="Frasz S.L."/>
            <person name="Seifert K.A."/>
            <person name="Miller J.D."/>
            <person name="Mondo S.J."/>
            <person name="Labutti K."/>
            <person name="Lipzen A."/>
            <person name="Dockter R."/>
            <person name="Kennedy M."/>
            <person name="Grigoriev I.V."/>
            <person name="Spatafora J.W."/>
        </authorList>
    </citation>
    <scope>NUCLEOTIDE SEQUENCE [LARGE SCALE GENOMIC DNA]</scope>
    <source>
        <strain evidence="9 10">CBS 120377</strain>
    </source>
</reference>
<evidence type="ECO:0000256" key="5">
    <source>
        <dbReference type="ARBA" id="ARBA00038359"/>
    </source>
</evidence>
<protein>
    <recommendedName>
        <fullName evidence="8">Rhodopsin domain-containing protein</fullName>
    </recommendedName>
</protein>
<accession>A0A132B5R9</accession>
<comment type="subcellular location">
    <subcellularLocation>
        <location evidence="1">Membrane</location>
        <topology evidence="1">Multi-pass membrane protein</topology>
    </subcellularLocation>
</comment>
<dbReference type="PANTHER" id="PTHR33048">
    <property type="entry name" value="PTH11-LIKE INTEGRAL MEMBRANE PROTEIN (AFU_ORTHOLOGUE AFUA_5G11245)"/>
    <property type="match status" value="1"/>
</dbReference>
<dbReference type="EMBL" id="KQ947441">
    <property type="protein sequence ID" value="KUJ07234.1"/>
    <property type="molecule type" value="Genomic_DNA"/>
</dbReference>
<feature type="transmembrane region" description="Helical" evidence="7">
    <location>
        <begin position="14"/>
        <end position="39"/>
    </location>
</feature>
<feature type="transmembrane region" description="Helical" evidence="7">
    <location>
        <begin position="51"/>
        <end position="75"/>
    </location>
</feature>
<feature type="transmembrane region" description="Helical" evidence="7">
    <location>
        <begin position="129"/>
        <end position="152"/>
    </location>
</feature>
<dbReference type="InParanoid" id="A0A132B5R9"/>
<evidence type="ECO:0000256" key="1">
    <source>
        <dbReference type="ARBA" id="ARBA00004141"/>
    </source>
</evidence>
<dbReference type="Pfam" id="PF20684">
    <property type="entry name" value="Fung_rhodopsin"/>
    <property type="match status" value="1"/>
</dbReference>
<evidence type="ECO:0000256" key="4">
    <source>
        <dbReference type="ARBA" id="ARBA00023136"/>
    </source>
</evidence>
<dbReference type="InterPro" id="IPR052337">
    <property type="entry name" value="SAT4-like"/>
</dbReference>
<name>A0A132B5R9_MOLSC</name>
<dbReference type="RefSeq" id="XP_018061589.1">
    <property type="nucleotide sequence ID" value="XM_018220934.1"/>
</dbReference>
<dbReference type="InterPro" id="IPR049326">
    <property type="entry name" value="Rhodopsin_dom_fungi"/>
</dbReference>
<organism evidence="9 10">
    <name type="scientific">Mollisia scopiformis</name>
    <name type="common">Conifer needle endophyte fungus</name>
    <name type="synonym">Phialocephala scopiformis</name>
    <dbReference type="NCBI Taxonomy" id="149040"/>
    <lineage>
        <taxon>Eukaryota</taxon>
        <taxon>Fungi</taxon>
        <taxon>Dikarya</taxon>
        <taxon>Ascomycota</taxon>
        <taxon>Pezizomycotina</taxon>
        <taxon>Leotiomycetes</taxon>
        <taxon>Helotiales</taxon>
        <taxon>Mollisiaceae</taxon>
        <taxon>Mollisia</taxon>
    </lineage>
</organism>
<comment type="similarity">
    <text evidence="5">Belongs to the SAT4 family.</text>
</comment>
<dbReference type="Proteomes" id="UP000070700">
    <property type="component" value="Unassembled WGS sequence"/>
</dbReference>
<sequence>MEALPPVSGWHTSLSVTIFVVCVVFAILTILFTVLRFIARSGKLATYGPDDWVLLCAAILSVAHAIMTAWGAGYGSIGTSVLVMSPLQISTFDKLLFASEFISLAALALVKISVLLFYRRLFSVTRFPIIANVVIGIIIAWFIAFFLVMLFAGDPISDSWTHLGHPRYNVAAMLVASSYTDIIIDIAVLALPIPLIKGLHLDTKRKLSVVGIFSLGLFCVVASSVRLHYFVQFSHLYTGENYDGFSRTVTLIFLWSNIEPCCSVIAACLPTLAPLFKDSHFGFFSRLRSYFSSRRSLASSTGEKKATLHQQQPFGRNSDSSVSNSSMPPRADWAPKISTSAYASAAPREDFDLERQEAAYGREIRVKSTTSLY</sequence>
<feature type="compositionally biased region" description="Low complexity" evidence="6">
    <location>
        <begin position="317"/>
        <end position="326"/>
    </location>
</feature>
<dbReference type="GO" id="GO:0016020">
    <property type="term" value="C:membrane"/>
    <property type="evidence" value="ECO:0007669"/>
    <property type="project" value="UniProtKB-SubCell"/>
</dbReference>
<proteinExistence type="inferred from homology"/>
<evidence type="ECO:0000313" key="10">
    <source>
        <dbReference type="Proteomes" id="UP000070700"/>
    </source>
</evidence>
<feature type="transmembrane region" description="Helical" evidence="7">
    <location>
        <begin position="207"/>
        <end position="231"/>
    </location>
</feature>
<evidence type="ECO:0000256" key="3">
    <source>
        <dbReference type="ARBA" id="ARBA00022989"/>
    </source>
</evidence>
<dbReference type="AlphaFoldDB" id="A0A132B5R9"/>
<dbReference type="PANTHER" id="PTHR33048:SF18">
    <property type="entry name" value="INTEGRAL MEMBRANE PROTEIN"/>
    <property type="match status" value="1"/>
</dbReference>
<dbReference type="GeneID" id="28830660"/>
<feature type="transmembrane region" description="Helical" evidence="7">
    <location>
        <begin position="95"/>
        <end position="117"/>
    </location>
</feature>
<feature type="region of interest" description="Disordered" evidence="6">
    <location>
        <begin position="301"/>
        <end position="335"/>
    </location>
</feature>
<evidence type="ECO:0000256" key="7">
    <source>
        <dbReference type="SAM" id="Phobius"/>
    </source>
</evidence>
<evidence type="ECO:0000256" key="6">
    <source>
        <dbReference type="SAM" id="MobiDB-lite"/>
    </source>
</evidence>
<gene>
    <name evidence="9" type="ORF">LY89DRAFT_743236</name>
</gene>
<evidence type="ECO:0000259" key="8">
    <source>
        <dbReference type="Pfam" id="PF20684"/>
    </source>
</evidence>